<dbReference type="RefSeq" id="WP_194113642.1">
    <property type="nucleotide sequence ID" value="NZ_JADFFL010000011.1"/>
</dbReference>
<dbReference type="AlphaFoldDB" id="A0A929L1B5"/>
<feature type="signal peptide" evidence="1">
    <location>
        <begin position="1"/>
        <end position="24"/>
    </location>
</feature>
<keyword evidence="1" id="KW-0732">Signal</keyword>
<protein>
    <submittedName>
        <fullName evidence="2">Uncharacterized protein</fullName>
    </submittedName>
</protein>
<proteinExistence type="predicted"/>
<evidence type="ECO:0000256" key="1">
    <source>
        <dbReference type="SAM" id="SignalP"/>
    </source>
</evidence>
<comment type="caution">
    <text evidence="2">The sequence shown here is derived from an EMBL/GenBank/DDBJ whole genome shotgun (WGS) entry which is preliminary data.</text>
</comment>
<name>A0A929L1B5_9SPHI</name>
<accession>A0A929L1B5</accession>
<gene>
    <name evidence="2" type="ORF">IRJ16_21130</name>
</gene>
<reference evidence="2" key="1">
    <citation type="submission" date="2020-10" db="EMBL/GenBank/DDBJ databases">
        <title>Mucilaginibacter mali sp. nov., isolated from rhizosphere soil of apple orchard.</title>
        <authorList>
            <person name="Lee J.-S."/>
            <person name="Kim H.S."/>
            <person name="Kim J.-S."/>
        </authorList>
    </citation>
    <scope>NUCLEOTIDE SEQUENCE</scope>
    <source>
        <strain evidence="2">KCTC 22746</strain>
    </source>
</reference>
<dbReference type="Proteomes" id="UP000622475">
    <property type="component" value="Unassembled WGS sequence"/>
</dbReference>
<dbReference type="PROSITE" id="PS51257">
    <property type="entry name" value="PROKAR_LIPOPROTEIN"/>
    <property type="match status" value="1"/>
</dbReference>
<sequence>MKYLYTLSLSLLLFGFITSCKKSAETNTYQSLPDSGTYTVKSGTITLGSPFAVTYTAPEDVITVNTSSYGLSIIAYRAKSVVPRTNILLSIVPLPGDQRSAQDIQLFRLDYFETMSKGYSTHGQELEFKGTDFNNIETGVLLTGDLTAALYQTPGTDEKVVVTGSIDLKLNKK</sequence>
<organism evidence="2 3">
    <name type="scientific">Mucilaginibacter myungsuensis</name>
    <dbReference type="NCBI Taxonomy" id="649104"/>
    <lineage>
        <taxon>Bacteria</taxon>
        <taxon>Pseudomonadati</taxon>
        <taxon>Bacteroidota</taxon>
        <taxon>Sphingobacteriia</taxon>
        <taxon>Sphingobacteriales</taxon>
        <taxon>Sphingobacteriaceae</taxon>
        <taxon>Mucilaginibacter</taxon>
    </lineage>
</organism>
<dbReference type="EMBL" id="JADFFL010000011">
    <property type="protein sequence ID" value="MBE9664397.1"/>
    <property type="molecule type" value="Genomic_DNA"/>
</dbReference>
<keyword evidence="3" id="KW-1185">Reference proteome</keyword>
<feature type="chain" id="PRO_5037863216" evidence="1">
    <location>
        <begin position="25"/>
        <end position="173"/>
    </location>
</feature>
<evidence type="ECO:0000313" key="3">
    <source>
        <dbReference type="Proteomes" id="UP000622475"/>
    </source>
</evidence>
<evidence type="ECO:0000313" key="2">
    <source>
        <dbReference type="EMBL" id="MBE9664397.1"/>
    </source>
</evidence>